<proteinExistence type="predicted"/>
<dbReference type="Proteomes" id="UP000790709">
    <property type="component" value="Unassembled WGS sequence"/>
</dbReference>
<dbReference type="EMBL" id="MU266337">
    <property type="protein sequence ID" value="KAH7929811.1"/>
    <property type="molecule type" value="Genomic_DNA"/>
</dbReference>
<gene>
    <name evidence="1" type="ORF">BV22DRAFT_97636</name>
</gene>
<organism evidence="1 2">
    <name type="scientific">Leucogyrophana mollusca</name>
    <dbReference type="NCBI Taxonomy" id="85980"/>
    <lineage>
        <taxon>Eukaryota</taxon>
        <taxon>Fungi</taxon>
        <taxon>Dikarya</taxon>
        <taxon>Basidiomycota</taxon>
        <taxon>Agaricomycotina</taxon>
        <taxon>Agaricomycetes</taxon>
        <taxon>Agaricomycetidae</taxon>
        <taxon>Boletales</taxon>
        <taxon>Boletales incertae sedis</taxon>
        <taxon>Leucogyrophana</taxon>
    </lineage>
</organism>
<protein>
    <submittedName>
        <fullName evidence="1">Uncharacterized protein</fullName>
    </submittedName>
</protein>
<evidence type="ECO:0000313" key="1">
    <source>
        <dbReference type="EMBL" id="KAH7929811.1"/>
    </source>
</evidence>
<sequence>MYALSPACSVASPLGPLVKGISAHQVLIFAIEPRANVVVFSSPRYHCSSAIRPRPQRTACRLISRHRHTYIHPLVTGLELDISSLDSATARINLTSEMGYTCVLYDIFLQVPQVLPEDVVPDGSHTRP</sequence>
<reference evidence="1" key="1">
    <citation type="journal article" date="2021" name="New Phytol.">
        <title>Evolutionary innovations through gain and loss of genes in the ectomycorrhizal Boletales.</title>
        <authorList>
            <person name="Wu G."/>
            <person name="Miyauchi S."/>
            <person name="Morin E."/>
            <person name="Kuo A."/>
            <person name="Drula E."/>
            <person name="Varga T."/>
            <person name="Kohler A."/>
            <person name="Feng B."/>
            <person name="Cao Y."/>
            <person name="Lipzen A."/>
            <person name="Daum C."/>
            <person name="Hundley H."/>
            <person name="Pangilinan J."/>
            <person name="Johnson J."/>
            <person name="Barry K."/>
            <person name="LaButti K."/>
            <person name="Ng V."/>
            <person name="Ahrendt S."/>
            <person name="Min B."/>
            <person name="Choi I.G."/>
            <person name="Park H."/>
            <person name="Plett J.M."/>
            <person name="Magnuson J."/>
            <person name="Spatafora J.W."/>
            <person name="Nagy L.G."/>
            <person name="Henrissat B."/>
            <person name="Grigoriev I.V."/>
            <person name="Yang Z.L."/>
            <person name="Xu J."/>
            <person name="Martin F.M."/>
        </authorList>
    </citation>
    <scope>NUCLEOTIDE SEQUENCE</scope>
    <source>
        <strain evidence="1">KUC20120723A-06</strain>
    </source>
</reference>
<accession>A0ACB8BV35</accession>
<comment type="caution">
    <text evidence="1">The sequence shown here is derived from an EMBL/GenBank/DDBJ whole genome shotgun (WGS) entry which is preliminary data.</text>
</comment>
<evidence type="ECO:0000313" key="2">
    <source>
        <dbReference type="Proteomes" id="UP000790709"/>
    </source>
</evidence>
<name>A0ACB8BV35_9AGAM</name>
<keyword evidence="2" id="KW-1185">Reference proteome</keyword>